<feature type="transmembrane region" description="Helical" evidence="11">
    <location>
        <begin position="182"/>
        <end position="206"/>
    </location>
</feature>
<dbReference type="GO" id="GO:0046942">
    <property type="term" value="P:carboxylic acid transport"/>
    <property type="evidence" value="ECO:0007669"/>
    <property type="project" value="UniProtKB-ARBA"/>
</dbReference>
<sequence>MVLGFVLLYLLTSIAIGLFAARKVSTSADYAVAGRSLPLYIVIATTFATWFGSETVLGVSAVFIKNGLGGVVEDPFGAAFCLVLVGLFFAKRLYQHNLLTLGDYFRERYGTLIEVLMSVAIIVSYLGWVAAQIKALGLVFHMLDPSMFSQTQGMLVGAAIVTTYTLFGGMWSVALTDFFQMIVIVLGLFTIAYFATDLAGGIGPVMDQAVSRDLFSFAPPANAHDILFFFAALVTMMLGSIPQQDVYQRVMSSRDVKTAQRGPIIGGLLYLLFAFIPMYIALSAFGVMPDMVTSLLQDDPQKILPTFILQRMPALAQIFFFGALLSAIMSTASATLLAPSTTFAENILRHLMPTMDDRKFLRAMRVSVVVFAACVLTFALNTTDSIYEMVAGAYTVTLVGAFVPLFMGLYWKRATTQGALASSLLGVVCWLICRNAYAEVFPPQLAGLIGGFVGIFAGSLLPQVIRSKVRPALHPDLTV</sequence>
<evidence type="ECO:0000256" key="3">
    <source>
        <dbReference type="ARBA" id="ARBA00022448"/>
    </source>
</evidence>
<keyword evidence="8 11" id="KW-0472">Membrane</keyword>
<comment type="subcellular location">
    <subcellularLocation>
        <location evidence="1">Membrane</location>
        <topology evidence="1">Multi-pass membrane protein</topology>
    </subcellularLocation>
</comment>
<feature type="transmembrane region" description="Helical" evidence="11">
    <location>
        <begin position="264"/>
        <end position="288"/>
    </location>
</feature>
<keyword evidence="7 11" id="KW-1133">Transmembrane helix</keyword>
<feature type="transmembrane region" description="Helical" evidence="11">
    <location>
        <begin position="392"/>
        <end position="411"/>
    </location>
</feature>
<evidence type="ECO:0000256" key="10">
    <source>
        <dbReference type="RuleBase" id="RU362091"/>
    </source>
</evidence>
<dbReference type="InterPro" id="IPR038377">
    <property type="entry name" value="Na/Glc_symporter_sf"/>
</dbReference>
<keyword evidence="9" id="KW-0915">Sodium</keyword>
<keyword evidence="9" id="KW-0406">Ion transport</keyword>
<evidence type="ECO:0000256" key="11">
    <source>
        <dbReference type="SAM" id="Phobius"/>
    </source>
</evidence>
<name>A0A7Y9LQI3_9BURK</name>
<comment type="similarity">
    <text evidence="2 10">Belongs to the sodium:solute symporter (SSF) (TC 2.A.21) family.</text>
</comment>
<feature type="transmembrane region" description="Helical" evidence="11">
    <location>
        <begin position="443"/>
        <end position="461"/>
    </location>
</feature>
<dbReference type="Proteomes" id="UP000542125">
    <property type="component" value="Unassembled WGS sequence"/>
</dbReference>
<keyword evidence="4" id="KW-1003">Cell membrane</keyword>
<feature type="transmembrane region" description="Helical" evidence="11">
    <location>
        <begin position="314"/>
        <end position="339"/>
    </location>
</feature>
<dbReference type="CDD" id="cd11474">
    <property type="entry name" value="SLC5sbd_CHT"/>
    <property type="match status" value="1"/>
</dbReference>
<dbReference type="GO" id="GO:0015293">
    <property type="term" value="F:symporter activity"/>
    <property type="evidence" value="ECO:0007669"/>
    <property type="project" value="UniProtKB-KW"/>
</dbReference>
<proteinExistence type="inferred from homology"/>
<evidence type="ECO:0000256" key="4">
    <source>
        <dbReference type="ARBA" id="ARBA00022475"/>
    </source>
</evidence>
<accession>A0A7Y9LQI3</accession>
<dbReference type="PANTHER" id="PTHR48086:SF7">
    <property type="entry name" value="SODIUM-SOLUTE SYMPORTER-RELATED"/>
    <property type="match status" value="1"/>
</dbReference>
<reference evidence="12 13" key="1">
    <citation type="submission" date="2020-07" db="EMBL/GenBank/DDBJ databases">
        <title>Genomic Encyclopedia of Type Strains, Phase IV (KMG-V): Genome sequencing to study the core and pangenomes of soil and plant-associated prokaryotes.</title>
        <authorList>
            <person name="Whitman W."/>
        </authorList>
    </citation>
    <scope>NUCLEOTIDE SEQUENCE [LARGE SCALE GENOMIC DNA]</scope>
    <source>
        <strain evidence="12 13">SAS40</strain>
    </source>
</reference>
<dbReference type="InterPro" id="IPR018212">
    <property type="entry name" value="Na/solute_symporter_CS"/>
</dbReference>
<feature type="transmembrane region" description="Helical" evidence="11">
    <location>
        <begin position="226"/>
        <end position="243"/>
    </location>
</feature>
<evidence type="ECO:0000256" key="6">
    <source>
        <dbReference type="ARBA" id="ARBA00022847"/>
    </source>
</evidence>
<evidence type="ECO:0000313" key="12">
    <source>
        <dbReference type="EMBL" id="NYE86175.1"/>
    </source>
</evidence>
<dbReference type="PROSITE" id="PS00457">
    <property type="entry name" value="NA_SOLUT_SYMP_2"/>
    <property type="match status" value="1"/>
</dbReference>
<feature type="transmembrane region" description="Helical" evidence="11">
    <location>
        <begin position="37"/>
        <end position="64"/>
    </location>
</feature>
<evidence type="ECO:0000256" key="1">
    <source>
        <dbReference type="ARBA" id="ARBA00004141"/>
    </source>
</evidence>
<keyword evidence="9" id="KW-0739">Sodium transport</keyword>
<evidence type="ECO:0000256" key="8">
    <source>
        <dbReference type="ARBA" id="ARBA00023136"/>
    </source>
</evidence>
<feature type="transmembrane region" description="Helical" evidence="11">
    <location>
        <begin position="360"/>
        <end position="380"/>
    </location>
</feature>
<evidence type="ECO:0000256" key="9">
    <source>
        <dbReference type="ARBA" id="ARBA00023201"/>
    </source>
</evidence>
<evidence type="ECO:0000256" key="5">
    <source>
        <dbReference type="ARBA" id="ARBA00022692"/>
    </source>
</evidence>
<comment type="caution">
    <text evidence="12">The sequence shown here is derived from an EMBL/GenBank/DDBJ whole genome shotgun (WGS) entry which is preliminary data.</text>
</comment>
<organism evidence="12 13">
    <name type="scientific">Pigmentiphaga litoralis</name>
    <dbReference type="NCBI Taxonomy" id="516702"/>
    <lineage>
        <taxon>Bacteria</taxon>
        <taxon>Pseudomonadati</taxon>
        <taxon>Pseudomonadota</taxon>
        <taxon>Betaproteobacteria</taxon>
        <taxon>Burkholderiales</taxon>
        <taxon>Alcaligenaceae</taxon>
        <taxon>Pigmentiphaga</taxon>
    </lineage>
</organism>
<dbReference type="Gene3D" id="1.20.1730.10">
    <property type="entry name" value="Sodium/glucose cotransporter"/>
    <property type="match status" value="1"/>
</dbReference>
<dbReference type="InterPro" id="IPR050277">
    <property type="entry name" value="Sodium:Solute_Symporter"/>
</dbReference>
<dbReference type="GO" id="GO:0005886">
    <property type="term" value="C:plasma membrane"/>
    <property type="evidence" value="ECO:0007669"/>
    <property type="project" value="TreeGrafter"/>
</dbReference>
<dbReference type="GO" id="GO:0006814">
    <property type="term" value="P:sodium ion transport"/>
    <property type="evidence" value="ECO:0007669"/>
    <property type="project" value="UniProtKB-KW"/>
</dbReference>
<dbReference type="EMBL" id="JACBYR010000004">
    <property type="protein sequence ID" value="NYE86175.1"/>
    <property type="molecule type" value="Genomic_DNA"/>
</dbReference>
<feature type="transmembrane region" description="Helical" evidence="11">
    <location>
        <begin position="115"/>
        <end position="133"/>
    </location>
</feature>
<dbReference type="RefSeq" id="WP_179591000.1">
    <property type="nucleotide sequence ID" value="NZ_JACBYR010000004.1"/>
</dbReference>
<keyword evidence="6" id="KW-0769">Symport</keyword>
<dbReference type="InterPro" id="IPR001734">
    <property type="entry name" value="Na/solute_symporter"/>
</dbReference>
<keyword evidence="5 11" id="KW-0812">Transmembrane</keyword>
<feature type="transmembrane region" description="Helical" evidence="11">
    <location>
        <begin position="418"/>
        <end position="437"/>
    </location>
</feature>
<evidence type="ECO:0000256" key="2">
    <source>
        <dbReference type="ARBA" id="ARBA00006434"/>
    </source>
</evidence>
<dbReference type="Pfam" id="PF00474">
    <property type="entry name" value="SSF"/>
    <property type="match status" value="1"/>
</dbReference>
<feature type="transmembrane region" description="Helical" evidence="11">
    <location>
        <begin position="76"/>
        <end position="94"/>
    </location>
</feature>
<feature type="transmembrane region" description="Helical" evidence="11">
    <location>
        <begin position="6"/>
        <end position="25"/>
    </location>
</feature>
<evidence type="ECO:0000313" key="13">
    <source>
        <dbReference type="Proteomes" id="UP000542125"/>
    </source>
</evidence>
<feature type="transmembrane region" description="Helical" evidence="11">
    <location>
        <begin position="153"/>
        <end position="175"/>
    </location>
</feature>
<evidence type="ECO:0000256" key="7">
    <source>
        <dbReference type="ARBA" id="ARBA00022989"/>
    </source>
</evidence>
<dbReference type="PANTHER" id="PTHR48086">
    <property type="entry name" value="SODIUM/PROLINE SYMPORTER-RELATED"/>
    <property type="match status" value="1"/>
</dbReference>
<keyword evidence="3" id="KW-0813">Transport</keyword>
<dbReference type="AlphaFoldDB" id="A0A7Y9LQI3"/>
<gene>
    <name evidence="12" type="ORF">FHW18_005501</name>
</gene>
<keyword evidence="13" id="KW-1185">Reference proteome</keyword>
<dbReference type="PROSITE" id="PS50283">
    <property type="entry name" value="NA_SOLUT_SYMP_3"/>
    <property type="match status" value="1"/>
</dbReference>
<protein>
    <submittedName>
        <fullName evidence="12">SSS family transporter</fullName>
    </submittedName>
</protein>